<reference evidence="1" key="2">
    <citation type="submission" date="2023-01" db="EMBL/GenBank/DDBJ databases">
        <title>Human gut microbiome strain richness.</title>
        <authorList>
            <person name="Chen-Liaw A."/>
        </authorList>
    </citation>
    <scope>NUCLEOTIDE SEQUENCE</scope>
    <source>
        <strain evidence="1">1001287st1_F4_1001285I_161205</strain>
    </source>
</reference>
<sequence length="66" mass="7729">MNRDVTHMTPVELAEAATYVRKGWKNPFCEELCRRAGLHQKYLESYGDKTREIVQRAAKGFNIRMI</sequence>
<dbReference type="RefSeq" id="WP_131971147.1">
    <property type="nucleotide sequence ID" value="NZ_BAABXT010000001.1"/>
</dbReference>
<evidence type="ECO:0000313" key="1">
    <source>
        <dbReference type="EMBL" id="MDB7932276.1"/>
    </source>
</evidence>
<dbReference type="Proteomes" id="UP001211173">
    <property type="component" value="Unassembled WGS sequence"/>
</dbReference>
<dbReference type="EMBL" id="WKPO01000008">
    <property type="protein sequence ID" value="MSB48522.1"/>
    <property type="molecule type" value="Genomic_DNA"/>
</dbReference>
<protein>
    <submittedName>
        <fullName evidence="2">Uncharacterized protein</fullName>
    </submittedName>
</protein>
<reference evidence="2 3" key="1">
    <citation type="journal article" date="2019" name="Nat. Med.">
        <title>A library of human gut bacterial isolates paired with longitudinal multiomics data enables mechanistic microbiome research.</title>
        <authorList>
            <person name="Poyet M."/>
            <person name="Groussin M."/>
            <person name="Gibbons S.M."/>
            <person name="Avila-Pacheco J."/>
            <person name="Jiang X."/>
            <person name="Kearney S.M."/>
            <person name="Perrotta A.R."/>
            <person name="Berdy B."/>
            <person name="Zhao S."/>
            <person name="Lieberman T.D."/>
            <person name="Swanson P.K."/>
            <person name="Smith M."/>
            <person name="Roesemann S."/>
            <person name="Alexander J.E."/>
            <person name="Rich S.A."/>
            <person name="Livny J."/>
            <person name="Vlamakis H."/>
            <person name="Clish C."/>
            <person name="Bullock K."/>
            <person name="Deik A."/>
            <person name="Scott J."/>
            <person name="Pierce K.A."/>
            <person name="Xavier R.J."/>
            <person name="Alm E.J."/>
        </authorList>
    </citation>
    <scope>NUCLEOTIDE SEQUENCE [LARGE SCALE GENOMIC DNA]</scope>
    <source>
        <strain evidence="2 3">BIOML-A5</strain>
    </source>
</reference>
<proteinExistence type="predicted"/>
<accession>A0A6I2RDW7</accession>
<dbReference type="Proteomes" id="UP000429811">
    <property type="component" value="Unassembled WGS sequence"/>
</dbReference>
<evidence type="ECO:0000313" key="2">
    <source>
        <dbReference type="EMBL" id="MSB48522.1"/>
    </source>
</evidence>
<dbReference type="AlphaFoldDB" id="A0A6I2RDW7"/>
<name>A0A6I2RDW7_FLAPL</name>
<dbReference type="EMBL" id="JAQLWV010000004">
    <property type="protein sequence ID" value="MDB7932276.1"/>
    <property type="molecule type" value="Genomic_DNA"/>
</dbReference>
<evidence type="ECO:0000313" key="3">
    <source>
        <dbReference type="Proteomes" id="UP000429811"/>
    </source>
</evidence>
<organism evidence="2 3">
    <name type="scientific">Flavonifractor plautii</name>
    <name type="common">Fusobacterium plautii</name>
    <dbReference type="NCBI Taxonomy" id="292800"/>
    <lineage>
        <taxon>Bacteria</taxon>
        <taxon>Bacillati</taxon>
        <taxon>Bacillota</taxon>
        <taxon>Clostridia</taxon>
        <taxon>Eubacteriales</taxon>
        <taxon>Oscillospiraceae</taxon>
        <taxon>Flavonifractor</taxon>
    </lineage>
</organism>
<gene>
    <name evidence="2" type="ORF">GKE90_07375</name>
    <name evidence="1" type="ORF">PNE06_04235</name>
</gene>
<comment type="caution">
    <text evidence="2">The sequence shown here is derived from an EMBL/GenBank/DDBJ whole genome shotgun (WGS) entry which is preliminary data.</text>
</comment>